<reference evidence="8" key="1">
    <citation type="submission" date="2014-03" db="EMBL/GenBank/DDBJ databases">
        <title>A sequence of cellulolytic fosmid clone of goat rumen metagenome.</title>
        <authorList>
            <person name="Lee K.-T."/>
            <person name="Kim J.-Y."/>
            <person name="Kim Y.-J."/>
            <person name="Ahn J.-H."/>
            <person name="Park M.-N."/>
            <person name="Kim J.-H."/>
            <person name="Kim T.-H."/>
        </authorList>
    </citation>
    <scope>NUCLEOTIDE SEQUENCE</scope>
</reference>
<dbReference type="GO" id="GO:0008360">
    <property type="term" value="P:regulation of cell shape"/>
    <property type="evidence" value="ECO:0007669"/>
    <property type="project" value="UniProtKB-UniRule"/>
</dbReference>
<dbReference type="GO" id="GO:0018104">
    <property type="term" value="P:peptidoglycan-protein cross-linking"/>
    <property type="evidence" value="ECO:0007669"/>
    <property type="project" value="TreeGrafter"/>
</dbReference>
<keyword evidence="5 6" id="KW-0961">Cell wall biogenesis/degradation</keyword>
<dbReference type="GO" id="GO:0016740">
    <property type="term" value="F:transferase activity"/>
    <property type="evidence" value="ECO:0007669"/>
    <property type="project" value="UniProtKB-KW"/>
</dbReference>
<feature type="active site" description="Nucleophile" evidence="6">
    <location>
        <position position="592"/>
    </location>
</feature>
<dbReference type="InterPro" id="IPR036365">
    <property type="entry name" value="PGBD-like_sf"/>
</dbReference>
<dbReference type="PROSITE" id="PS52029">
    <property type="entry name" value="LD_TPASE"/>
    <property type="match status" value="1"/>
</dbReference>
<dbReference type="AlphaFoldDB" id="A0A0B4N163"/>
<dbReference type="InterPro" id="IPR005490">
    <property type="entry name" value="LD_TPept_cat_dom"/>
</dbReference>
<dbReference type="PANTHER" id="PTHR30582">
    <property type="entry name" value="L,D-TRANSPEPTIDASE"/>
    <property type="match status" value="1"/>
</dbReference>
<keyword evidence="3 6" id="KW-0133">Cell shape</keyword>
<evidence type="ECO:0000256" key="3">
    <source>
        <dbReference type="ARBA" id="ARBA00022960"/>
    </source>
</evidence>
<name>A0A0B4N163_9BACT</name>
<dbReference type="PANTHER" id="PTHR30582:SF2">
    <property type="entry name" value="L,D-TRANSPEPTIDASE YCIB-RELATED"/>
    <property type="match status" value="1"/>
</dbReference>
<dbReference type="InterPro" id="IPR050979">
    <property type="entry name" value="LD-transpeptidase"/>
</dbReference>
<feature type="active site" description="Proton donor/acceptor" evidence="6">
    <location>
        <position position="564"/>
    </location>
</feature>
<dbReference type="SUPFAM" id="SSF141523">
    <property type="entry name" value="L,D-transpeptidase catalytic domain-like"/>
    <property type="match status" value="1"/>
</dbReference>
<dbReference type="CDD" id="cd16913">
    <property type="entry name" value="YkuD_like"/>
    <property type="match status" value="1"/>
</dbReference>
<evidence type="ECO:0000256" key="6">
    <source>
        <dbReference type="PROSITE-ProRule" id="PRU01373"/>
    </source>
</evidence>
<dbReference type="Gene3D" id="1.10.101.10">
    <property type="entry name" value="PGBD-like superfamily/PGBD"/>
    <property type="match status" value="5"/>
</dbReference>
<dbReference type="Gene3D" id="2.40.440.10">
    <property type="entry name" value="L,D-transpeptidase catalytic domain-like"/>
    <property type="match status" value="1"/>
</dbReference>
<comment type="pathway">
    <text evidence="1 6">Cell wall biogenesis; peptidoglycan biosynthesis.</text>
</comment>
<evidence type="ECO:0000259" key="7">
    <source>
        <dbReference type="PROSITE" id="PS52029"/>
    </source>
</evidence>
<evidence type="ECO:0000313" key="8">
    <source>
        <dbReference type="EMBL" id="AIF26048.1"/>
    </source>
</evidence>
<dbReference type="GO" id="GO:0005576">
    <property type="term" value="C:extracellular region"/>
    <property type="evidence" value="ECO:0007669"/>
    <property type="project" value="TreeGrafter"/>
</dbReference>
<evidence type="ECO:0000256" key="2">
    <source>
        <dbReference type="ARBA" id="ARBA00022679"/>
    </source>
</evidence>
<dbReference type="EMBL" id="KJ631389">
    <property type="protein sequence ID" value="AIF26048.1"/>
    <property type="molecule type" value="Genomic_DNA"/>
</dbReference>
<evidence type="ECO:0000256" key="1">
    <source>
        <dbReference type="ARBA" id="ARBA00004752"/>
    </source>
</evidence>
<dbReference type="Pfam" id="PF03734">
    <property type="entry name" value="YkuD"/>
    <property type="match status" value="1"/>
</dbReference>
<feature type="domain" description="L,D-TPase catalytic" evidence="7">
    <location>
        <begin position="489"/>
        <end position="616"/>
    </location>
</feature>
<evidence type="ECO:0000256" key="5">
    <source>
        <dbReference type="ARBA" id="ARBA00023316"/>
    </source>
</evidence>
<keyword evidence="2" id="KW-0808">Transferase</keyword>
<dbReference type="InterPro" id="IPR036366">
    <property type="entry name" value="PGBDSf"/>
</dbReference>
<protein>
    <submittedName>
        <fullName evidence="8">Putative bH1295 protein</fullName>
    </submittedName>
</protein>
<evidence type="ECO:0000256" key="4">
    <source>
        <dbReference type="ARBA" id="ARBA00022984"/>
    </source>
</evidence>
<keyword evidence="4 6" id="KW-0573">Peptidoglycan synthesis</keyword>
<organism evidence="8">
    <name type="scientific">uncultured bacterium Ad_125_D08</name>
    <dbReference type="NCBI Taxonomy" id="1489285"/>
    <lineage>
        <taxon>Bacteria</taxon>
        <taxon>environmental samples</taxon>
    </lineage>
</organism>
<dbReference type="InterPro" id="IPR002477">
    <property type="entry name" value="Peptidoglycan-bd-like"/>
</dbReference>
<proteinExistence type="predicted"/>
<dbReference type="GO" id="GO:0071555">
    <property type="term" value="P:cell wall organization"/>
    <property type="evidence" value="ECO:0007669"/>
    <property type="project" value="UniProtKB-UniRule"/>
</dbReference>
<dbReference type="SUPFAM" id="SSF47090">
    <property type="entry name" value="PGBD-like"/>
    <property type="match status" value="5"/>
</dbReference>
<sequence>MLIRIHAVFLIIIFTLTLFGLPAARPLCATARAEEAPSDAGTPEYLDGQRDVLRRAQRRLIDMGYLKGGADGLYGPKTKAALRAFQTDNGLEVTGHLDQATYDALTSVSPDNATAKDIQQALIDLGYLEGRADGIIGPRSTAALRLFQRANGLSPTGRADDYTLTLLFSGSAVAMPAPLASGDSGDAVTALQQRLIQFGFLSGEADGSYGKSTSDAVRSFQKHLIAQGYSDGIEANGVASPLTQFCLYSDEYSTYLRDVAPGEADSEARRVENRLAQLGYMDMPADDVLDDYAVASLKLFQQQSGAQPDGLADRESIDALFAANAPAAAHCAPHDIASGDSGLAVGEVERALIFGGITTRRPTGKYDASLARAVENLGKYLRSVGSADAELFGDAKALSAEAQYALRNGLLAFRSDDTADADEVRRIQRRLHTLYYLPENGIDGKFGRSSRSAVSRFQTQNGLLATGEIDEATQNRLFSERAVASPYAYRIEVSIDRQKVDVYERNMWGEYLLVQTFSCSTGLHDTTPRGIFLDGQPLNRWHYFKKFDCWAQYSYEIDGDILFHSVLYSRDDEKSLRSGSLYALGNPASHGCVRLKVEDSKWLFENCKRGTAVIEIY</sequence>
<dbReference type="Pfam" id="PF01471">
    <property type="entry name" value="PG_binding_1"/>
    <property type="match status" value="5"/>
</dbReference>
<dbReference type="InterPro" id="IPR038063">
    <property type="entry name" value="Transpep_catalytic_dom"/>
</dbReference>
<dbReference type="GO" id="GO:0071972">
    <property type="term" value="F:peptidoglycan L,D-transpeptidase activity"/>
    <property type="evidence" value="ECO:0007669"/>
    <property type="project" value="TreeGrafter"/>
</dbReference>
<accession>A0A0B4N163</accession>
<dbReference type="UniPathway" id="UPA00219"/>